<name>A0A1I1U313_9BACT</name>
<reference evidence="3" key="1">
    <citation type="submission" date="2016-10" db="EMBL/GenBank/DDBJ databases">
        <authorList>
            <person name="Varghese N."/>
            <person name="Submissions S."/>
        </authorList>
    </citation>
    <scope>NUCLEOTIDE SEQUENCE [LARGE SCALE GENOMIC DNA]</scope>
    <source>
        <strain evidence="3">ATCC 25963</strain>
    </source>
</reference>
<feature type="region of interest" description="Disordered" evidence="1">
    <location>
        <begin position="322"/>
        <end position="361"/>
    </location>
</feature>
<keyword evidence="3" id="KW-1185">Reference proteome</keyword>
<proteinExistence type="predicted"/>
<dbReference type="EMBL" id="FOMX01000003">
    <property type="protein sequence ID" value="SFD65202.1"/>
    <property type="molecule type" value="Genomic_DNA"/>
</dbReference>
<evidence type="ECO:0000313" key="2">
    <source>
        <dbReference type="EMBL" id="SFD65202.1"/>
    </source>
</evidence>
<evidence type="ECO:0000256" key="1">
    <source>
        <dbReference type="SAM" id="MobiDB-lite"/>
    </source>
</evidence>
<evidence type="ECO:0000313" key="3">
    <source>
        <dbReference type="Proteomes" id="UP000199400"/>
    </source>
</evidence>
<protein>
    <submittedName>
        <fullName evidence="2">Uncharacterized protein</fullName>
    </submittedName>
</protein>
<dbReference type="STRING" id="54.SAMN02745121_00931"/>
<feature type="compositionally biased region" description="Low complexity" evidence="1">
    <location>
        <begin position="337"/>
        <end position="361"/>
    </location>
</feature>
<gene>
    <name evidence="2" type="ORF">SAMN02745121_00931</name>
</gene>
<sequence length="361" mass="37178">MVRQAPGGGNTHRGRRPGGADFRYHGAALLAADRRPIAALMRAALALAVGVAGGCYSNEYLDGLCANTGVCPDPPPESPVAFRITSLELVDPHTYTFDTVLGVCTDSTATLNGFIAQGIADYDVSNVLVLRPLDPKSAVTKLQFVSALCIAGEPTNCTDRMVAGTHTVDVDAFNRDVGACGGTEPNSLNSAYDAPPQPAAPCLVSETIPGTPVRLAAQAGMLPLDLALVEVEIAAAYAVDGEPQKLVQGALRGFMPAATAMLPAGQANGISFVPWNVLAGGAGCQVDAMNTFSDIDNHGLYGQGVWMYFNFTAERVQWATDRPEPVPETGGSGETDGTGTTTTSTSATGDPTATTTVGTGS</sequence>
<dbReference type="Proteomes" id="UP000199400">
    <property type="component" value="Unassembled WGS sequence"/>
</dbReference>
<dbReference type="AlphaFoldDB" id="A0A1I1U313"/>
<organism evidence="2 3">
    <name type="scientific">Nannocystis exedens</name>
    <dbReference type="NCBI Taxonomy" id="54"/>
    <lineage>
        <taxon>Bacteria</taxon>
        <taxon>Pseudomonadati</taxon>
        <taxon>Myxococcota</taxon>
        <taxon>Polyangia</taxon>
        <taxon>Nannocystales</taxon>
        <taxon>Nannocystaceae</taxon>
        <taxon>Nannocystis</taxon>
    </lineage>
</organism>
<accession>A0A1I1U313</accession>